<comment type="caution">
    <text evidence="2">The sequence shown here is derived from an EMBL/GenBank/DDBJ whole genome shotgun (WGS) entry which is preliminary data.</text>
</comment>
<evidence type="ECO:0000256" key="1">
    <source>
        <dbReference type="SAM" id="Phobius"/>
    </source>
</evidence>
<keyword evidence="1" id="KW-0472">Membrane</keyword>
<protein>
    <submittedName>
        <fullName evidence="2">Uncharacterized protein</fullName>
    </submittedName>
</protein>
<proteinExistence type="predicted"/>
<feature type="transmembrane region" description="Helical" evidence="1">
    <location>
        <begin position="12"/>
        <end position="31"/>
    </location>
</feature>
<keyword evidence="3" id="KW-1185">Reference proteome</keyword>
<organism evidence="2 3">
    <name type="scientific">Sphingobacterium kyonggiense</name>
    <dbReference type="NCBI Taxonomy" id="714075"/>
    <lineage>
        <taxon>Bacteria</taxon>
        <taxon>Pseudomonadati</taxon>
        <taxon>Bacteroidota</taxon>
        <taxon>Sphingobacteriia</taxon>
        <taxon>Sphingobacteriales</taxon>
        <taxon>Sphingobacteriaceae</taxon>
        <taxon>Sphingobacterium</taxon>
    </lineage>
</organism>
<dbReference type="RefSeq" id="WP_344675214.1">
    <property type="nucleotide sequence ID" value="NZ_BAAAZI010000011.1"/>
</dbReference>
<dbReference type="EMBL" id="BAAAZI010000011">
    <property type="protein sequence ID" value="GAA4143919.1"/>
    <property type="molecule type" value="Genomic_DNA"/>
</dbReference>
<keyword evidence="1" id="KW-0812">Transmembrane</keyword>
<accession>A0ABP7YZU5</accession>
<evidence type="ECO:0000313" key="3">
    <source>
        <dbReference type="Proteomes" id="UP001500101"/>
    </source>
</evidence>
<keyword evidence="1" id="KW-1133">Transmembrane helix</keyword>
<feature type="transmembrane region" description="Helical" evidence="1">
    <location>
        <begin position="37"/>
        <end position="58"/>
    </location>
</feature>
<name>A0ABP7YZU5_9SPHI</name>
<dbReference type="Proteomes" id="UP001500101">
    <property type="component" value="Unassembled WGS sequence"/>
</dbReference>
<sequence>MENQIENSNEINAKGIILLFGVILGGLTAFVATHSLLGIIAGIVGGLIFAIIFISALLPHKPHDR</sequence>
<reference evidence="3" key="1">
    <citation type="journal article" date="2019" name="Int. J. Syst. Evol. Microbiol.">
        <title>The Global Catalogue of Microorganisms (GCM) 10K type strain sequencing project: providing services to taxonomists for standard genome sequencing and annotation.</title>
        <authorList>
            <consortium name="The Broad Institute Genomics Platform"/>
            <consortium name="The Broad Institute Genome Sequencing Center for Infectious Disease"/>
            <person name="Wu L."/>
            <person name="Ma J."/>
        </authorList>
    </citation>
    <scope>NUCLEOTIDE SEQUENCE [LARGE SCALE GENOMIC DNA]</scope>
    <source>
        <strain evidence="3">JCM 16704</strain>
    </source>
</reference>
<evidence type="ECO:0000313" key="2">
    <source>
        <dbReference type="EMBL" id="GAA4143919.1"/>
    </source>
</evidence>
<gene>
    <name evidence="2" type="ORF">GCM10022216_26270</name>
</gene>